<dbReference type="EMBL" id="BSUN01000001">
    <property type="protein sequence ID" value="GMA34942.1"/>
    <property type="molecule type" value="Genomic_DNA"/>
</dbReference>
<reference evidence="3" key="1">
    <citation type="journal article" date="2019" name="Int. J. Syst. Evol. Microbiol.">
        <title>The Global Catalogue of Microorganisms (GCM) 10K type strain sequencing project: providing services to taxonomists for standard genome sequencing and annotation.</title>
        <authorList>
            <consortium name="The Broad Institute Genomics Platform"/>
            <consortium name="The Broad Institute Genome Sequencing Center for Infectious Disease"/>
            <person name="Wu L."/>
            <person name="Ma J."/>
        </authorList>
    </citation>
    <scope>NUCLEOTIDE SEQUENCE [LARGE SCALE GENOMIC DNA]</scope>
    <source>
        <strain evidence="3">NBRC 112299</strain>
    </source>
</reference>
<dbReference type="RefSeq" id="WP_284327681.1">
    <property type="nucleotide sequence ID" value="NZ_BSUN01000001.1"/>
</dbReference>
<dbReference type="Proteomes" id="UP001157125">
    <property type="component" value="Unassembled WGS sequence"/>
</dbReference>
<dbReference type="InterPro" id="IPR029058">
    <property type="entry name" value="AB_hydrolase_fold"/>
</dbReference>
<sequence length="207" mass="21918">MGEPFADDVGRDRPGWLRVHERGRPDPLNPHRLPNPLGHESSVLVGPRGRVHPAWLRAARTPQPVARLDVPDPVVGGTRTVWVAGPRDPGQVLIAFDGDTWHQGLDLASALTGTPQGSGTAVVMVSSTSPEARRRVLPDPEAVGSLLADAVLPAVRGVLGVLPGPDGTVVSGQSLRRPGGCRRGRDATRYRHPSHRAVGVVPVQARA</sequence>
<accession>A0ABQ6ID65</accession>
<organism evidence="2 3">
    <name type="scientific">Demequina litorisediminis</name>
    <dbReference type="NCBI Taxonomy" id="1849022"/>
    <lineage>
        <taxon>Bacteria</taxon>
        <taxon>Bacillati</taxon>
        <taxon>Actinomycetota</taxon>
        <taxon>Actinomycetes</taxon>
        <taxon>Micrococcales</taxon>
        <taxon>Demequinaceae</taxon>
        <taxon>Demequina</taxon>
    </lineage>
</organism>
<comment type="caution">
    <text evidence="2">The sequence shown here is derived from an EMBL/GenBank/DDBJ whole genome shotgun (WGS) entry which is preliminary data.</text>
</comment>
<gene>
    <name evidence="2" type="ORF">GCM10025876_11460</name>
</gene>
<dbReference type="Gene3D" id="3.40.50.1820">
    <property type="entry name" value="alpha/beta hydrolase"/>
    <property type="match status" value="1"/>
</dbReference>
<feature type="compositionally biased region" description="Basic and acidic residues" evidence="1">
    <location>
        <begin position="8"/>
        <end position="25"/>
    </location>
</feature>
<keyword evidence="3" id="KW-1185">Reference proteome</keyword>
<evidence type="ECO:0000313" key="2">
    <source>
        <dbReference type="EMBL" id="GMA34942.1"/>
    </source>
</evidence>
<feature type="region of interest" description="Disordered" evidence="1">
    <location>
        <begin position="1"/>
        <end position="45"/>
    </location>
</feature>
<proteinExistence type="predicted"/>
<protein>
    <submittedName>
        <fullName evidence="2">Uncharacterized protein</fullName>
    </submittedName>
</protein>
<dbReference type="SUPFAM" id="SSF53474">
    <property type="entry name" value="alpha/beta-Hydrolases"/>
    <property type="match status" value="1"/>
</dbReference>
<name>A0ABQ6ID65_9MICO</name>
<evidence type="ECO:0000313" key="3">
    <source>
        <dbReference type="Proteomes" id="UP001157125"/>
    </source>
</evidence>
<evidence type="ECO:0000256" key="1">
    <source>
        <dbReference type="SAM" id="MobiDB-lite"/>
    </source>
</evidence>